<evidence type="ECO:0000256" key="1">
    <source>
        <dbReference type="SAM" id="Phobius"/>
    </source>
</evidence>
<dbReference type="RefSeq" id="WP_150031385.1">
    <property type="nucleotide sequence ID" value="NZ_VWSH01000001.1"/>
</dbReference>
<evidence type="ECO:0000313" key="2">
    <source>
        <dbReference type="EMBL" id="KAA5536808.1"/>
    </source>
</evidence>
<reference evidence="2 3" key="1">
    <citation type="submission" date="2019-09" db="EMBL/GenBank/DDBJ databases">
        <title>Genome sequence and assembly of Taibaiella sp.</title>
        <authorList>
            <person name="Chhetri G."/>
        </authorList>
    </citation>
    <scope>NUCLEOTIDE SEQUENCE [LARGE SCALE GENOMIC DNA]</scope>
    <source>
        <strain evidence="2 3">KVB11</strain>
    </source>
</reference>
<keyword evidence="1" id="KW-1133">Transmembrane helix</keyword>
<dbReference type="AlphaFoldDB" id="A0A5M6CNL2"/>
<keyword evidence="3" id="KW-1185">Reference proteome</keyword>
<gene>
    <name evidence="2" type="ORF">F0919_03820</name>
</gene>
<comment type="caution">
    <text evidence="2">The sequence shown here is derived from an EMBL/GenBank/DDBJ whole genome shotgun (WGS) entry which is preliminary data.</text>
</comment>
<feature type="transmembrane region" description="Helical" evidence="1">
    <location>
        <begin position="13"/>
        <end position="32"/>
    </location>
</feature>
<proteinExistence type="predicted"/>
<name>A0A5M6CNL2_9BACT</name>
<dbReference type="EMBL" id="VWSH01000001">
    <property type="protein sequence ID" value="KAA5536808.1"/>
    <property type="molecule type" value="Genomic_DNA"/>
</dbReference>
<keyword evidence="1" id="KW-0812">Transmembrane</keyword>
<sequence length="181" mass="20846">MTALQTILEILKYIIPAIIVLIATSTIVRKFLVNETERKRLSIFQQGMDTTLRLRLQAYERLALYMERIHPRVLIPRMYETGMTTRDLQTALIQSIKMEYEHNLSQQIYVSAQVWKTVQSVKEQEMAMINQVAGLLNPDSSAKELHQKMIDFIISNENDLPSEVALEVINNEAKLVLSQQG</sequence>
<keyword evidence="1" id="KW-0472">Membrane</keyword>
<dbReference type="Proteomes" id="UP000323632">
    <property type="component" value="Unassembled WGS sequence"/>
</dbReference>
<dbReference type="InterPro" id="IPR057695">
    <property type="entry name" value="DUF7935"/>
</dbReference>
<organism evidence="2 3">
    <name type="scientific">Taibaiella lutea</name>
    <dbReference type="NCBI Taxonomy" id="2608001"/>
    <lineage>
        <taxon>Bacteria</taxon>
        <taxon>Pseudomonadati</taxon>
        <taxon>Bacteroidota</taxon>
        <taxon>Chitinophagia</taxon>
        <taxon>Chitinophagales</taxon>
        <taxon>Chitinophagaceae</taxon>
        <taxon>Taibaiella</taxon>
    </lineage>
</organism>
<evidence type="ECO:0000313" key="3">
    <source>
        <dbReference type="Proteomes" id="UP000323632"/>
    </source>
</evidence>
<accession>A0A5M6CNL2</accession>
<protein>
    <submittedName>
        <fullName evidence="2">Uncharacterized protein</fullName>
    </submittedName>
</protein>
<dbReference type="Pfam" id="PF25589">
    <property type="entry name" value="DUF7935"/>
    <property type="match status" value="1"/>
</dbReference>